<gene>
    <name evidence="1" type="ORF">NF708_04135</name>
</gene>
<accession>A0A9X4P6M2</accession>
<sequence>MNKTVNYKDLMKYGFPEHTARNIIASAKKIAVAEFESEVAAMSKKNRSVIEYMCSPFANPRVGVAPTRICEMLIGFSLSEKESGK</sequence>
<proteinExistence type="predicted"/>
<name>A0A9X4P6M2_9LACT</name>
<protein>
    <submittedName>
        <fullName evidence="1">DUF3173 domain-containing protein</fullName>
    </submittedName>
</protein>
<reference evidence="1" key="1">
    <citation type="submission" date="2022-06" db="EMBL/GenBank/DDBJ databases">
        <title>Lactococcus from bovine mastitis in China.</title>
        <authorList>
            <person name="Lin Y."/>
            <person name="Han B."/>
        </authorList>
    </citation>
    <scope>NUCLEOTIDE SEQUENCE</scope>
    <source>
        <strain evidence="1">Hebei-B-39</strain>
    </source>
</reference>
<dbReference type="Pfam" id="PF11372">
    <property type="entry name" value="DUF3173"/>
    <property type="match status" value="1"/>
</dbReference>
<dbReference type="EMBL" id="JAMWGI010000002">
    <property type="protein sequence ID" value="MDG6193193.1"/>
    <property type="molecule type" value="Genomic_DNA"/>
</dbReference>
<comment type="caution">
    <text evidence="1">The sequence shown here is derived from an EMBL/GenBank/DDBJ whole genome shotgun (WGS) entry which is preliminary data.</text>
</comment>
<dbReference type="AlphaFoldDB" id="A0A9X4P6M2"/>
<evidence type="ECO:0000313" key="1">
    <source>
        <dbReference type="EMBL" id="MDG6193193.1"/>
    </source>
</evidence>
<organism evidence="1 2">
    <name type="scientific">Lactococcus formosensis</name>
    <dbReference type="NCBI Taxonomy" id="1281486"/>
    <lineage>
        <taxon>Bacteria</taxon>
        <taxon>Bacillati</taxon>
        <taxon>Bacillota</taxon>
        <taxon>Bacilli</taxon>
        <taxon>Lactobacillales</taxon>
        <taxon>Streptococcaceae</taxon>
        <taxon>Lactococcus</taxon>
    </lineage>
</organism>
<evidence type="ECO:0000313" key="2">
    <source>
        <dbReference type="Proteomes" id="UP001153203"/>
    </source>
</evidence>
<dbReference type="RefSeq" id="WP_270321428.1">
    <property type="nucleotide sequence ID" value="NZ_JAMWGA010000002.1"/>
</dbReference>
<dbReference type="InterPro" id="IPR021512">
    <property type="entry name" value="DUF3173"/>
</dbReference>
<dbReference type="Proteomes" id="UP001153203">
    <property type="component" value="Unassembled WGS sequence"/>
</dbReference>